<name>A0A1M7IPV4_RUMFL</name>
<evidence type="ECO:0000313" key="3">
    <source>
        <dbReference type="EMBL" id="SHM42397.1"/>
    </source>
</evidence>
<dbReference type="Proteomes" id="UP000184394">
    <property type="component" value="Unassembled WGS sequence"/>
</dbReference>
<dbReference type="EMBL" id="FRCT01000004">
    <property type="protein sequence ID" value="SHM42397.1"/>
    <property type="molecule type" value="Genomic_DNA"/>
</dbReference>
<dbReference type="OrthoDB" id="1819136at2"/>
<keyword evidence="2" id="KW-0732">Signal</keyword>
<gene>
    <name evidence="3" type="ORF">SAMN04487860_104230</name>
</gene>
<proteinExistence type="predicted"/>
<feature type="compositionally biased region" description="Basic and acidic residues" evidence="1">
    <location>
        <begin position="48"/>
        <end position="65"/>
    </location>
</feature>
<dbReference type="PROSITE" id="PS51257">
    <property type="entry name" value="PROKAR_LIPOPROTEIN"/>
    <property type="match status" value="1"/>
</dbReference>
<evidence type="ECO:0000313" key="4">
    <source>
        <dbReference type="Proteomes" id="UP000184394"/>
    </source>
</evidence>
<protein>
    <submittedName>
        <fullName evidence="3">Uncharacterized protein</fullName>
    </submittedName>
</protein>
<feature type="region of interest" description="Disordered" evidence="1">
    <location>
        <begin position="24"/>
        <end position="73"/>
    </location>
</feature>
<accession>A0A1M7IPV4</accession>
<sequence length="322" mass="36638">MKKTRIAAFLFAVCLGAVSMTACGDSKDNKKTKTSSKSAEDIEEKDLEEALGKLDKETAKEKEEATEAETEPTTVAEIKYEATDEIKKAALNSGYIQIGDTVFRRGNYMTVAEFIEEYGDKFDMSEIPVDEYLTTDNVGAYTDAKRIKSFDDPRLELTVYYGKFDAEKNARVKVTEATIDDVYLTETGKMGYFPDSVNLDDISSELIFYPQDLKPMDYEDAKAFCIEQGFEEDGEFAKYEMFNGYVYYGDAYEEWKEAFFIQMKGAEPNLYNYCPLVEYKLKFDQATLKATGSEYSVSRMGETYFSVDTEESEEATEEKSEE</sequence>
<reference evidence="3 4" key="1">
    <citation type="submission" date="2016-11" db="EMBL/GenBank/DDBJ databases">
        <authorList>
            <person name="Jaros S."/>
            <person name="Januszkiewicz K."/>
            <person name="Wedrychowicz H."/>
        </authorList>
    </citation>
    <scope>NUCLEOTIDE SEQUENCE [LARGE SCALE GENOMIC DNA]</scope>
    <source>
        <strain evidence="3 4">Y1</strain>
    </source>
</reference>
<evidence type="ECO:0000256" key="2">
    <source>
        <dbReference type="SAM" id="SignalP"/>
    </source>
</evidence>
<dbReference type="RefSeq" id="WP_072949905.1">
    <property type="nucleotide sequence ID" value="NZ_FRCT01000004.1"/>
</dbReference>
<organism evidence="3 4">
    <name type="scientific">Ruminococcus flavefaciens</name>
    <dbReference type="NCBI Taxonomy" id="1265"/>
    <lineage>
        <taxon>Bacteria</taxon>
        <taxon>Bacillati</taxon>
        <taxon>Bacillota</taxon>
        <taxon>Clostridia</taxon>
        <taxon>Eubacteriales</taxon>
        <taxon>Oscillospiraceae</taxon>
        <taxon>Ruminococcus</taxon>
    </lineage>
</organism>
<evidence type="ECO:0000256" key="1">
    <source>
        <dbReference type="SAM" id="MobiDB-lite"/>
    </source>
</evidence>
<feature type="signal peptide" evidence="2">
    <location>
        <begin position="1"/>
        <end position="24"/>
    </location>
</feature>
<feature type="chain" id="PRO_5012274710" evidence="2">
    <location>
        <begin position="25"/>
        <end position="322"/>
    </location>
</feature>
<dbReference type="AlphaFoldDB" id="A0A1M7IPV4"/>